<keyword evidence="6" id="KW-0735">Signal-anchor</keyword>
<comment type="pathway">
    <text evidence="10">Glycolipid biosynthesis; KDO(2)-lipid A biosynthesis; KDO(2)-lipid A from CMP-3-deoxy-D-manno-octulosonate and lipid IV(A): step 1/4.</text>
</comment>
<evidence type="ECO:0000256" key="10">
    <source>
        <dbReference type="ARBA" id="ARBA00060558"/>
    </source>
</evidence>
<keyword evidence="14" id="KW-1133">Transmembrane helix</keyword>
<dbReference type="GO" id="GO:0043842">
    <property type="term" value="F:Kdo transferase activity"/>
    <property type="evidence" value="ECO:0007669"/>
    <property type="project" value="UniProtKB-EC"/>
</dbReference>
<keyword evidence="17" id="KW-1185">Reference proteome</keyword>
<name>A0A0M6W7Y8_9GAMM</name>
<dbReference type="EMBL" id="CVRF01000003">
    <property type="protein sequence ID" value="CRK85989.1"/>
    <property type="molecule type" value="Genomic_DNA"/>
</dbReference>
<comment type="catalytic activity">
    <reaction evidence="8 14">
        <text>lipid IVA (E. coli) + CMP-3-deoxy-beta-D-manno-octulosonate = alpha-Kdo-(2-&gt;6)-lipid IVA (E. coli) + CMP + H(+)</text>
        <dbReference type="Rhea" id="RHEA:28066"/>
        <dbReference type="ChEBI" id="CHEBI:15378"/>
        <dbReference type="ChEBI" id="CHEBI:58603"/>
        <dbReference type="ChEBI" id="CHEBI:60364"/>
        <dbReference type="ChEBI" id="CHEBI:60377"/>
        <dbReference type="ChEBI" id="CHEBI:85987"/>
        <dbReference type="EC" id="2.4.99.12"/>
    </reaction>
</comment>
<keyword evidence="14" id="KW-0472">Membrane</keyword>
<feature type="transmembrane region" description="Helical" evidence="14">
    <location>
        <begin position="47"/>
        <end position="69"/>
    </location>
</feature>
<evidence type="ECO:0000256" key="11">
    <source>
        <dbReference type="ARBA" id="ARBA00060660"/>
    </source>
</evidence>
<evidence type="ECO:0000256" key="13">
    <source>
        <dbReference type="PIRSR" id="PIRSR639901-2"/>
    </source>
</evidence>
<dbReference type="NCBIfam" id="NF004388">
    <property type="entry name" value="PRK05749.1-4"/>
    <property type="match status" value="1"/>
</dbReference>
<dbReference type="PANTHER" id="PTHR42755:SF1">
    <property type="entry name" value="3-DEOXY-D-MANNO-OCTULOSONIC ACID TRANSFERASE, MITOCHONDRIAL-RELATED"/>
    <property type="match status" value="1"/>
</dbReference>
<feature type="site" description="Transition state stabilizer" evidence="13">
    <location>
        <position position="209"/>
    </location>
</feature>
<comment type="pathway">
    <text evidence="2 14">Bacterial outer membrane biogenesis; LPS core biosynthesis.</text>
</comment>
<evidence type="ECO:0000256" key="3">
    <source>
        <dbReference type="ARBA" id="ARBA00006380"/>
    </source>
</evidence>
<feature type="domain" description="3-deoxy-D-manno-octulosonic-acid transferase N-terminal" evidence="15">
    <location>
        <begin position="34"/>
        <end position="212"/>
    </location>
</feature>
<dbReference type="EC" id="2.4.99.12" evidence="14"/>
<organism evidence="16 17">
    <name type="scientific">Candidatus Providencia siddallii</name>
    <dbReference type="NCBI Taxonomy" id="1715285"/>
    <lineage>
        <taxon>Bacteria</taxon>
        <taxon>Pseudomonadati</taxon>
        <taxon>Pseudomonadota</taxon>
        <taxon>Gammaproteobacteria</taxon>
        <taxon>Enterobacterales</taxon>
        <taxon>Morganellaceae</taxon>
        <taxon>Providencia</taxon>
    </lineage>
</organism>
<evidence type="ECO:0000256" key="4">
    <source>
        <dbReference type="ARBA" id="ARBA00019077"/>
    </source>
</evidence>
<dbReference type="FunFam" id="3.40.50.11720:FF:000001">
    <property type="entry name" value="3-deoxy-D-manno-octulosonic acid transferase"/>
    <property type="match status" value="1"/>
</dbReference>
<protein>
    <recommendedName>
        <fullName evidence="4 14">3-deoxy-D-manno-octulosonic acid transferase</fullName>
        <shortName evidence="14">Kdo transferase</shortName>
        <ecNumber evidence="14">2.4.99.12</ecNumber>
    </recommendedName>
    <alternativeName>
        <fullName evidence="14">Lipid IV(A) 3-deoxy-D-manno-octulosonic acid transferase</fullName>
    </alternativeName>
</protein>
<keyword evidence="14" id="KW-0448">Lipopolysaccharide biosynthesis</keyword>
<comment type="similarity">
    <text evidence="3">Belongs to the glycosyltransferase group 1 family. Glycosyltransferase 30 subfamily.</text>
</comment>
<dbReference type="GO" id="GO:0009245">
    <property type="term" value="P:lipid A biosynthetic process"/>
    <property type="evidence" value="ECO:0007669"/>
    <property type="project" value="TreeGrafter"/>
</dbReference>
<dbReference type="InterPro" id="IPR038107">
    <property type="entry name" value="Glycos_transf_N_sf"/>
</dbReference>
<comment type="subcellular location">
    <subcellularLocation>
        <location evidence="1">Cell inner membrane</location>
        <topology evidence="1">Single-pass membrane protein</topology>
        <orientation evidence="1">Cytoplasmic side</orientation>
    </subcellularLocation>
    <subcellularLocation>
        <location evidence="14">Cell membrane</location>
    </subcellularLocation>
</comment>
<keyword evidence="14" id="KW-0812">Transmembrane</keyword>
<keyword evidence="14" id="KW-1003">Cell membrane</keyword>
<accession>A0A0M6W7Y8</accession>
<dbReference type="InterPro" id="IPR039901">
    <property type="entry name" value="Kdotransferase"/>
</dbReference>
<comment type="function">
    <text evidence="14">Involved in lipopolysaccharide (LPS) biosynthesis. Catalyzes the transfer of 3-deoxy-D-manno-octulosonate (Kdo) residue(s) from CMP-Kdo to lipid IV(A), the tetraacyldisaccharide-1,4'-bisphosphate precursor of lipid A.</text>
</comment>
<evidence type="ECO:0000256" key="5">
    <source>
        <dbReference type="ARBA" id="ARBA00022679"/>
    </source>
</evidence>
<dbReference type="GO" id="GO:0005886">
    <property type="term" value="C:plasma membrane"/>
    <property type="evidence" value="ECO:0007669"/>
    <property type="project" value="UniProtKB-SubCell"/>
</dbReference>
<dbReference type="PANTHER" id="PTHR42755">
    <property type="entry name" value="3-DEOXY-MANNO-OCTULOSONATE CYTIDYLYLTRANSFERASE"/>
    <property type="match status" value="1"/>
</dbReference>
<dbReference type="STRING" id="1715285.SOFFGTOCOR_0590"/>
<comment type="pathway">
    <text evidence="11">Glycolipid biosynthesis; KDO(2)-lipid A biosynthesis; KDO(2)-lipid A from CMP-3-deoxy-D-manno-octulosonate and lipid IV(A): step 2/4.</text>
</comment>
<evidence type="ECO:0000256" key="9">
    <source>
        <dbReference type="ARBA" id="ARBA00059802"/>
    </source>
</evidence>
<dbReference type="Gene3D" id="3.40.50.11720">
    <property type="entry name" value="3-Deoxy-D-manno-octulosonic-acid transferase, N-terminal domain"/>
    <property type="match status" value="1"/>
</dbReference>
<gene>
    <name evidence="16" type="primary">waaA</name>
    <name evidence="16" type="ORF">SOFFGTOCOR_0590</name>
</gene>
<keyword evidence="5 14" id="KW-0808">Transferase</keyword>
<dbReference type="UniPathway" id="UPA00958"/>
<evidence type="ECO:0000259" key="15">
    <source>
        <dbReference type="Pfam" id="PF04413"/>
    </source>
</evidence>
<evidence type="ECO:0000256" key="1">
    <source>
        <dbReference type="ARBA" id="ARBA00004388"/>
    </source>
</evidence>
<dbReference type="Pfam" id="PF04413">
    <property type="entry name" value="Glycos_transf_N"/>
    <property type="match status" value="1"/>
</dbReference>
<keyword evidence="16" id="KW-0328">Glycosyltransferase</keyword>
<dbReference type="Gene3D" id="3.40.50.2000">
    <property type="entry name" value="Glycogen Phosphorylase B"/>
    <property type="match status" value="1"/>
</dbReference>
<feature type="active site" description="Proton acceptor" evidence="12">
    <location>
        <position position="61"/>
    </location>
</feature>
<evidence type="ECO:0000256" key="7">
    <source>
        <dbReference type="ARBA" id="ARBA00034401"/>
    </source>
</evidence>
<evidence type="ECO:0000256" key="8">
    <source>
        <dbReference type="ARBA" id="ARBA00049183"/>
    </source>
</evidence>
<evidence type="ECO:0000256" key="12">
    <source>
        <dbReference type="PIRSR" id="PIRSR639901-1"/>
    </source>
</evidence>
<dbReference type="AlphaFoldDB" id="A0A0M6W7Y8"/>
<sequence length="422" mass="48790">MLLMFLYQLIFYIIQPFIWFRLLLRAYRSPDYLKRIKERYGFCFGKVVSKGVLIHSVSIGETFAIVYLVRLLRDCYPLLPITITTSTLSSSKLVFSIFGSHVNHVYLPYDLQCSMRRFINLLNPKLVIFVEKEIWPNMINQLYQKKIPIIIINARLSEHSLAKYQKISIFIKYILYKITMIFAQSKEDGERFVRLGFNPVKLRIVENVKFDISITNELITSSIKLRNQLASSRHVWIAASTHEGEEIIILDIYKKLLENFPDLLLILVPRNPDRFDKVKELTQKKMLKFVLRSTNKIPTADIHVLIGDSINELMLLYGIADIAFVGGSLVKIGGHNPLEPAAHSLPIIMGPYIYNFKNICEKLIKYDGLILVKDWKSMLNIMINLLSNKSLRVHHGKCAAKVLHENQGVSSKILKLLHPYLL</sequence>
<reference evidence="17" key="1">
    <citation type="submission" date="2015-05" db="EMBL/GenBank/DDBJ databases">
        <authorList>
            <person name="Manzano-Marin A."/>
        </authorList>
    </citation>
    <scope>NUCLEOTIDE SEQUENCE [LARGE SCALE GENOMIC DNA]</scope>
    <source>
        <strain evidence="17">officinalis</strain>
    </source>
</reference>
<evidence type="ECO:0000256" key="2">
    <source>
        <dbReference type="ARBA" id="ARBA00004713"/>
    </source>
</evidence>
<dbReference type="SUPFAM" id="SSF53756">
    <property type="entry name" value="UDP-Glycosyltransferase/glycogen phosphorylase"/>
    <property type="match status" value="1"/>
</dbReference>
<dbReference type="FunFam" id="3.40.50.2000:FF:000032">
    <property type="entry name" value="3-deoxy-D-manno-octulosonic acid transferase"/>
    <property type="match status" value="1"/>
</dbReference>
<feature type="site" description="Transition state stabilizer" evidence="13">
    <location>
        <position position="131"/>
    </location>
</feature>
<comment type="caution">
    <text evidence="14">Lacks conserved residue(s) required for the propagation of feature annotation.</text>
</comment>
<comment type="function">
    <text evidence="9">Involved in lipopolysaccharide (LPS) biosynthesis. Catalyzes the transfer of two 3-deoxy-D-manno-octulosonate (Kdo) residues from CMP-Kdo to lipid IV(A), the tetraacyldisaccharide-1,4'-bisphosphate precursor of lipid A.</text>
</comment>
<evidence type="ECO:0000256" key="14">
    <source>
        <dbReference type="RuleBase" id="RU365103"/>
    </source>
</evidence>
<comment type="catalytic activity">
    <reaction evidence="7">
        <text>alpha-Kdo-(2-&gt;6)-lipid IVA (E. coli) + CMP-3-deoxy-beta-D-manno-octulosonate = alpha-Kdo-(2-&gt;4)-alpha-Kdo-(2-&gt;6)-lipid IVA (E. coli) + CMP + H(+)</text>
        <dbReference type="Rhea" id="RHEA:28062"/>
        <dbReference type="ChEBI" id="CHEBI:15378"/>
        <dbReference type="ChEBI" id="CHEBI:60364"/>
        <dbReference type="ChEBI" id="CHEBI:60365"/>
        <dbReference type="ChEBI" id="CHEBI:60377"/>
        <dbReference type="ChEBI" id="CHEBI:85987"/>
        <dbReference type="EC" id="2.4.99.13"/>
    </reaction>
</comment>
<dbReference type="InterPro" id="IPR007507">
    <property type="entry name" value="Glycos_transf_N"/>
</dbReference>
<evidence type="ECO:0000256" key="6">
    <source>
        <dbReference type="ARBA" id="ARBA00022968"/>
    </source>
</evidence>
<dbReference type="GO" id="GO:0009244">
    <property type="term" value="P:lipopolysaccharide core region biosynthetic process"/>
    <property type="evidence" value="ECO:0007669"/>
    <property type="project" value="UniProtKB-UniRule"/>
</dbReference>
<feature type="transmembrane region" description="Helical" evidence="14">
    <location>
        <begin position="6"/>
        <end position="27"/>
    </location>
</feature>
<evidence type="ECO:0000313" key="16">
    <source>
        <dbReference type="EMBL" id="CRK85989.1"/>
    </source>
</evidence>
<dbReference type="Proteomes" id="UP000242301">
    <property type="component" value="Unassembled WGS sequence"/>
</dbReference>
<proteinExistence type="inferred from homology"/>
<evidence type="ECO:0000313" key="17">
    <source>
        <dbReference type="Proteomes" id="UP000242301"/>
    </source>
</evidence>